<reference evidence="2 3" key="2">
    <citation type="journal article" date="2010" name="J. Bacteriol.">
        <title>Complete genome sequence of Beijerinckia indica subsp. indica.</title>
        <authorList>
            <person name="Tamas I."/>
            <person name="Dedysh S.N."/>
            <person name="Liesack W."/>
            <person name="Stott M.B."/>
            <person name="Alam M."/>
            <person name="Murrell J.C."/>
            <person name="Dunfield P.F."/>
        </authorList>
    </citation>
    <scope>NUCLEOTIDE SEQUENCE [LARGE SCALE GENOMIC DNA]</scope>
    <source>
        <strain evidence="3">ATCC 9039 / DSM 1715 / NCIMB 8712</strain>
    </source>
</reference>
<keyword evidence="1" id="KW-0472">Membrane</keyword>
<dbReference type="RefSeq" id="WP_012384104.1">
    <property type="nucleotide sequence ID" value="NC_010581.1"/>
</dbReference>
<evidence type="ECO:0000313" key="3">
    <source>
        <dbReference type="Proteomes" id="UP000001695"/>
    </source>
</evidence>
<sequence>MSASSGISEDELHAFIDGQLDGPHREAILRLLAEAPEDAARGEIWRGQNEALRAAFARIENEPVPLSLTLAADIPPLATPLLAKYVPLPFKRLGQTLPAPVAFLLGGLLVLVIGCLVNFFVHGIGIGSASTEKELFGGTSEWTAFLTRAQVGLVSVAAQTSGVETSKNPAALLHDEAGLLLPHLNEDGLGPAGVKFLPSPSGALACLVYGKVHNSRIVLCAEELGGRETPGEQDEGEVKEGPTTIIYWRQRNARYGLLGSLPLPVLRRLADQARGEIASFAEH</sequence>
<reference evidence="3" key="1">
    <citation type="submission" date="2008-03" db="EMBL/GenBank/DDBJ databases">
        <title>Complete sequence of chromosome of Beijerinckia indica subsp. indica ATCC 9039.</title>
        <authorList>
            <consortium name="US DOE Joint Genome Institute"/>
            <person name="Copeland A."/>
            <person name="Lucas S."/>
            <person name="Lapidus A."/>
            <person name="Glavina del Rio T."/>
            <person name="Dalin E."/>
            <person name="Tice H."/>
            <person name="Bruce D."/>
            <person name="Goodwin L."/>
            <person name="Pitluck S."/>
            <person name="LaButti K."/>
            <person name="Schmutz J."/>
            <person name="Larimer F."/>
            <person name="Land M."/>
            <person name="Hauser L."/>
            <person name="Kyrpides N."/>
            <person name="Mikhailova N."/>
            <person name="Dunfield P.F."/>
            <person name="Dedysh S.N."/>
            <person name="Liesack W."/>
            <person name="Saw J.H."/>
            <person name="Alam M."/>
            <person name="Chen Y."/>
            <person name="Murrell J.C."/>
            <person name="Richardson P."/>
        </authorList>
    </citation>
    <scope>NUCLEOTIDE SEQUENCE [LARGE SCALE GENOMIC DNA]</scope>
    <source>
        <strain evidence="3">ATCC 9039 / DSM 1715 / NCIMB 8712</strain>
    </source>
</reference>
<dbReference type="STRING" id="395963.Bind_1105"/>
<dbReference type="OrthoDB" id="7187254at2"/>
<evidence type="ECO:0000313" key="2">
    <source>
        <dbReference type="EMBL" id="ACB94747.1"/>
    </source>
</evidence>
<keyword evidence="1 2" id="KW-0812">Transmembrane</keyword>
<dbReference type="AlphaFoldDB" id="B2IIQ4"/>
<accession>B2IIQ4</accession>
<gene>
    <name evidence="2" type="ordered locus">Bind_1105</name>
</gene>
<keyword evidence="3" id="KW-1185">Reference proteome</keyword>
<organism evidence="2 3">
    <name type="scientific">Beijerinckia indica subsp. indica (strain ATCC 9039 / DSM 1715 / NCIMB 8712)</name>
    <dbReference type="NCBI Taxonomy" id="395963"/>
    <lineage>
        <taxon>Bacteria</taxon>
        <taxon>Pseudomonadati</taxon>
        <taxon>Pseudomonadota</taxon>
        <taxon>Alphaproteobacteria</taxon>
        <taxon>Hyphomicrobiales</taxon>
        <taxon>Beijerinckiaceae</taxon>
        <taxon>Beijerinckia</taxon>
    </lineage>
</organism>
<proteinExistence type="predicted"/>
<feature type="transmembrane region" description="Helical" evidence="1">
    <location>
        <begin position="101"/>
        <end position="121"/>
    </location>
</feature>
<keyword evidence="1" id="KW-1133">Transmembrane helix</keyword>
<dbReference type="eggNOG" id="COG5662">
    <property type="taxonomic scope" value="Bacteria"/>
</dbReference>
<name>B2IIQ4_BEII9</name>
<evidence type="ECO:0000256" key="1">
    <source>
        <dbReference type="SAM" id="Phobius"/>
    </source>
</evidence>
<protein>
    <submittedName>
        <fullName evidence="2">Putative transmembrane anti-sigma factor</fullName>
    </submittedName>
</protein>
<dbReference type="KEGG" id="bid:Bind_1105"/>
<dbReference type="HOGENOM" id="CLU_905566_0_0_5"/>
<dbReference type="Proteomes" id="UP000001695">
    <property type="component" value="Chromosome"/>
</dbReference>
<dbReference type="EMBL" id="CP001016">
    <property type="protein sequence ID" value="ACB94747.1"/>
    <property type="molecule type" value="Genomic_DNA"/>
</dbReference>